<feature type="compositionally biased region" description="Polar residues" evidence="6">
    <location>
        <begin position="219"/>
        <end position="228"/>
    </location>
</feature>
<dbReference type="OrthoDB" id="10259843at2759"/>
<evidence type="ECO:0000256" key="7">
    <source>
        <dbReference type="SAM" id="SignalP"/>
    </source>
</evidence>
<dbReference type="GO" id="GO:0031145">
    <property type="term" value="P:anaphase-promoting complex-dependent catabolic process"/>
    <property type="evidence" value="ECO:0007669"/>
    <property type="project" value="InterPro"/>
</dbReference>
<dbReference type="SUPFAM" id="SSF69322">
    <property type="entry name" value="Tricorn protease domain 2"/>
    <property type="match status" value="1"/>
</dbReference>
<keyword evidence="4" id="KW-0833">Ubl conjugation pathway</keyword>
<dbReference type="InterPro" id="IPR024977">
    <property type="entry name" value="Apc4-like_WD40_dom"/>
</dbReference>
<evidence type="ECO:0000313" key="11">
    <source>
        <dbReference type="Proteomes" id="UP000054144"/>
    </source>
</evidence>
<keyword evidence="2" id="KW-0132">Cell division</keyword>
<feature type="region of interest" description="Disordered" evidence="6">
    <location>
        <begin position="780"/>
        <end position="810"/>
    </location>
</feature>
<feature type="compositionally biased region" description="Acidic residues" evidence="6">
    <location>
        <begin position="780"/>
        <end position="802"/>
    </location>
</feature>
<evidence type="ECO:0000256" key="4">
    <source>
        <dbReference type="ARBA" id="ARBA00022786"/>
    </source>
</evidence>
<evidence type="ECO:0000259" key="8">
    <source>
        <dbReference type="Pfam" id="PF12894"/>
    </source>
</evidence>
<dbReference type="EMBL" id="KN881630">
    <property type="protein sequence ID" value="KIY52751.1"/>
    <property type="molecule type" value="Genomic_DNA"/>
</dbReference>
<evidence type="ECO:0000256" key="3">
    <source>
        <dbReference type="ARBA" id="ARBA00022776"/>
    </source>
</evidence>
<dbReference type="GO" id="GO:0051301">
    <property type="term" value="P:cell division"/>
    <property type="evidence" value="ECO:0007669"/>
    <property type="project" value="UniProtKB-KW"/>
</dbReference>
<evidence type="ECO:0000313" key="10">
    <source>
        <dbReference type="EMBL" id="KIY52751.1"/>
    </source>
</evidence>
<dbReference type="GO" id="GO:0005680">
    <property type="term" value="C:anaphase-promoting complex"/>
    <property type="evidence" value="ECO:0007669"/>
    <property type="project" value="InterPro"/>
</dbReference>
<evidence type="ECO:0000256" key="2">
    <source>
        <dbReference type="ARBA" id="ARBA00022618"/>
    </source>
</evidence>
<evidence type="ECO:0000256" key="5">
    <source>
        <dbReference type="ARBA" id="ARBA00023306"/>
    </source>
</evidence>
<sequence>MSDSFGNLLLYLDLAIMGADAFVTLAKIAFPSPYRLLPEACCPDKDLVVLISRLGGQDKMSLWKIQGAKKWEVDVGISAILSQKIVGIAWGPDGQSIAVAHDPPRISLHSLQNGQEEKSIAITDASSSHLTGIWWFKHVKPLTNNVIPDIFKRNDVLTGSALSVLKMLPLLDHLQQDSQKTLATDIFAFQGSSTHARAKTTLPEVIQQWPSLPPDPLTASMSSATSPSKLEGIDDSDDTNKNSILATVDDIGTLRCYLDGTYPLGSVKCSPSAPTPSLFKHPKNPNFLYHPQYRRHPSDNAVQVELQLLRDRKEMRDTWFGSDGSSGARDLALKWTAAYSRLQKQFISQRTGPWEPRVLYDLRRLLLTGVHTETSADFFSSGDTMTDRSVQKWEATMIEALTKMRDYSEKRIAPACQRLHLILSDILGWSQFFHFDLFELDSAKIRSCMGLAARGIVLSNWLASTARQELSRFKEFIAWLQYELSYSAQKERHKMIRHDILEVDNYFTHSLLSSSIDKWFTGDVPVVTSVKVETTDTKQSLSEVLERARIAASASTKEPLPPKTADLDREMQSRNLHALMPALAEACERIFERAASATARSAAYSSPSRDHVTLDRPLIPDDVRLYIRERVVESQYLAMGVSGASRSFLCLVRQDYDVKSESVGAAVTECFLPEVPGEMTADLVAVDFFDDTTLVVVYRNRDEHARAFIGTVDFSEVDYRTFSCTERMSREMLAIRLSEQYEQNPSCRSGPASLALNGRVGRRVACVMDGQGMMMETLDLEGEGEGDVEEGKGEEEEAEDLTPADISAGS</sequence>
<keyword evidence="11" id="KW-1185">Reference proteome</keyword>
<dbReference type="InterPro" id="IPR024789">
    <property type="entry name" value="APC4"/>
</dbReference>
<name>A0A0D7AN67_9AGAR</name>
<dbReference type="PANTHER" id="PTHR13260">
    <property type="entry name" value="ANAPHASE PROMOTING COMPLEX SUBUNIT 4 APC4"/>
    <property type="match status" value="1"/>
</dbReference>
<evidence type="ECO:0000256" key="6">
    <source>
        <dbReference type="SAM" id="MobiDB-lite"/>
    </source>
</evidence>
<organism evidence="10 11">
    <name type="scientific">Fistulina hepatica ATCC 64428</name>
    <dbReference type="NCBI Taxonomy" id="1128425"/>
    <lineage>
        <taxon>Eukaryota</taxon>
        <taxon>Fungi</taxon>
        <taxon>Dikarya</taxon>
        <taxon>Basidiomycota</taxon>
        <taxon>Agaricomycotina</taxon>
        <taxon>Agaricomycetes</taxon>
        <taxon>Agaricomycetidae</taxon>
        <taxon>Agaricales</taxon>
        <taxon>Fistulinaceae</taxon>
        <taxon>Fistulina</taxon>
    </lineage>
</organism>
<dbReference type="PANTHER" id="PTHR13260:SF0">
    <property type="entry name" value="ANAPHASE-PROMOTING COMPLEX SUBUNIT 4"/>
    <property type="match status" value="1"/>
</dbReference>
<evidence type="ECO:0000259" key="9">
    <source>
        <dbReference type="Pfam" id="PF12896"/>
    </source>
</evidence>
<keyword evidence="7" id="KW-0732">Signal</keyword>
<keyword evidence="3" id="KW-0498">Mitosis</keyword>
<dbReference type="GO" id="GO:0034399">
    <property type="term" value="C:nuclear periphery"/>
    <property type="evidence" value="ECO:0007669"/>
    <property type="project" value="TreeGrafter"/>
</dbReference>
<protein>
    <recommendedName>
        <fullName evidence="1">Anaphase-promoting complex subunit 4</fullName>
    </recommendedName>
</protein>
<feature type="domain" description="Anaphase-promoting complex subunit 4 long" evidence="9">
    <location>
        <begin position="329"/>
        <end position="484"/>
    </location>
</feature>
<dbReference type="Pfam" id="PF12894">
    <property type="entry name" value="ANAPC4_WD40"/>
    <property type="match status" value="1"/>
</dbReference>
<evidence type="ECO:0000256" key="1">
    <source>
        <dbReference type="ARBA" id="ARBA00016067"/>
    </source>
</evidence>
<feature type="chain" id="PRO_5002316637" description="Anaphase-promoting complex subunit 4" evidence="7">
    <location>
        <begin position="22"/>
        <end position="810"/>
    </location>
</feature>
<accession>A0A0D7AN67</accession>
<reference evidence="10 11" key="1">
    <citation type="journal article" date="2015" name="Fungal Genet. Biol.">
        <title>Evolution of novel wood decay mechanisms in Agaricales revealed by the genome sequences of Fistulina hepatica and Cylindrobasidium torrendii.</title>
        <authorList>
            <person name="Floudas D."/>
            <person name="Held B.W."/>
            <person name="Riley R."/>
            <person name="Nagy L.G."/>
            <person name="Koehler G."/>
            <person name="Ransdell A.S."/>
            <person name="Younus H."/>
            <person name="Chow J."/>
            <person name="Chiniquy J."/>
            <person name="Lipzen A."/>
            <person name="Tritt A."/>
            <person name="Sun H."/>
            <person name="Haridas S."/>
            <person name="LaButti K."/>
            <person name="Ohm R.A."/>
            <person name="Kues U."/>
            <person name="Blanchette R.A."/>
            <person name="Grigoriev I.V."/>
            <person name="Minto R.E."/>
            <person name="Hibbett D.S."/>
        </authorList>
    </citation>
    <scope>NUCLEOTIDE SEQUENCE [LARGE SCALE GENOMIC DNA]</scope>
    <source>
        <strain evidence="10 11">ATCC 64428</strain>
    </source>
</reference>
<dbReference type="GO" id="GO:0070979">
    <property type="term" value="P:protein K11-linked ubiquitination"/>
    <property type="evidence" value="ECO:0007669"/>
    <property type="project" value="TreeGrafter"/>
</dbReference>
<proteinExistence type="predicted"/>
<dbReference type="Proteomes" id="UP000054144">
    <property type="component" value="Unassembled WGS sequence"/>
</dbReference>
<feature type="region of interest" description="Disordered" evidence="6">
    <location>
        <begin position="213"/>
        <end position="239"/>
    </location>
</feature>
<gene>
    <name evidence="10" type="ORF">FISHEDRAFT_55726</name>
</gene>
<keyword evidence="5" id="KW-0131">Cell cycle</keyword>
<feature type="signal peptide" evidence="7">
    <location>
        <begin position="1"/>
        <end position="21"/>
    </location>
</feature>
<dbReference type="Pfam" id="PF12896">
    <property type="entry name" value="ANAPC4"/>
    <property type="match status" value="1"/>
</dbReference>
<feature type="domain" description="Anaphase-promoting complex subunit 4-like WD40" evidence="8">
    <location>
        <begin position="42"/>
        <end position="126"/>
    </location>
</feature>
<dbReference type="InterPro" id="IPR024790">
    <property type="entry name" value="APC4_long_dom"/>
</dbReference>
<dbReference type="AlphaFoldDB" id="A0A0D7AN67"/>